<evidence type="ECO:0000256" key="4">
    <source>
        <dbReference type="ARBA" id="ARBA00035393"/>
    </source>
</evidence>
<dbReference type="PANTHER" id="PTHR21314">
    <property type="entry name" value="QUEUOSINE 5'-PHOSPHATE N-GLYCOSYLASE_HYDROLASE-RELATED"/>
    <property type="match status" value="1"/>
</dbReference>
<evidence type="ECO:0000256" key="3">
    <source>
        <dbReference type="ARBA" id="ARBA00035306"/>
    </source>
</evidence>
<keyword evidence="8" id="KW-1185">Reference proteome</keyword>
<dbReference type="AlphaFoldDB" id="D6WNX0"/>
<dbReference type="Proteomes" id="UP000007266">
    <property type="component" value="Linkage group 5"/>
</dbReference>
<dbReference type="Pfam" id="PF10343">
    <property type="entry name" value="Q_salvage"/>
    <property type="match status" value="1"/>
</dbReference>
<dbReference type="OrthoDB" id="416777at2759"/>
<evidence type="ECO:0000256" key="2">
    <source>
        <dbReference type="ARBA" id="ARBA00035119"/>
    </source>
</evidence>
<dbReference type="GO" id="GO:0006400">
    <property type="term" value="P:tRNA modification"/>
    <property type="evidence" value="ECO:0000318"/>
    <property type="project" value="GO_Central"/>
</dbReference>
<dbReference type="InterPro" id="IPR019438">
    <property type="entry name" value="Q_salvage"/>
</dbReference>
<dbReference type="OMA" id="FSFWSEE"/>
<dbReference type="InParanoid" id="D6WNX0"/>
<dbReference type="PANTHER" id="PTHR21314:SF0">
    <property type="entry name" value="QUEUOSINE 5'-PHOSPHATE N-GLYCOSYLASE_HYDROLASE"/>
    <property type="match status" value="1"/>
</dbReference>
<reference evidence="7 8" key="2">
    <citation type="journal article" date="2010" name="Nucleic Acids Res.">
        <title>BeetleBase in 2010: revisions to provide comprehensive genomic information for Tribolium castaneum.</title>
        <authorList>
            <person name="Kim H.S."/>
            <person name="Murphy T."/>
            <person name="Xia J."/>
            <person name="Caragea D."/>
            <person name="Park Y."/>
            <person name="Beeman R.W."/>
            <person name="Lorenzen M.D."/>
            <person name="Butcher S."/>
            <person name="Manak J.R."/>
            <person name="Brown S.J."/>
        </authorList>
    </citation>
    <scope>GENOME REANNOTATION</scope>
    <source>
        <strain evidence="7 8">Georgia GA2</strain>
    </source>
</reference>
<sequence>MALSPRESGKLVASLSKNVKIKDEGVKKLGDLLVSEIESGKLSSEKFSQVKLHPKSDDPKALDWLFVVDTLNFCFWHLETEAGWTVEGYTGYFALCAAINRAVKEKVDILNSKYYSEVSEKDLAKIFRSDNDVPIPLLQERVKCLHEVGNVLLETFDGSFENCVKKADKSAVALLDLIVNNFKCFKDEATYKDKKIAIYKRAQILIGDIWACFKNEGLGHFKDIDEITMFADYRIPQSLLYFGVFEYSEDLKKKLQDNKILENGEEDEVEIRACSIHAVELLKEHANKKLTDTKINAILIDHFLWDFRREHNKEIVEKKLPFHKTFSIYY</sequence>
<dbReference type="eggNOG" id="KOG2524">
    <property type="taxonomic scope" value="Eukaryota"/>
</dbReference>
<dbReference type="EMBL" id="KQ971343">
    <property type="protein sequence ID" value="EFA03197.1"/>
    <property type="molecule type" value="Genomic_DNA"/>
</dbReference>
<reference evidence="7 8" key="1">
    <citation type="journal article" date="2008" name="Nature">
        <title>The genome of the model beetle and pest Tribolium castaneum.</title>
        <authorList>
            <consortium name="Tribolium Genome Sequencing Consortium"/>
            <person name="Richards S."/>
            <person name="Gibbs R.A."/>
            <person name="Weinstock G.M."/>
            <person name="Brown S.J."/>
            <person name="Denell R."/>
            <person name="Beeman R.W."/>
            <person name="Gibbs R."/>
            <person name="Beeman R.W."/>
            <person name="Brown S.J."/>
            <person name="Bucher G."/>
            <person name="Friedrich M."/>
            <person name="Grimmelikhuijzen C.J."/>
            <person name="Klingler M."/>
            <person name="Lorenzen M."/>
            <person name="Richards S."/>
            <person name="Roth S."/>
            <person name="Schroder R."/>
            <person name="Tautz D."/>
            <person name="Zdobnov E.M."/>
            <person name="Muzny D."/>
            <person name="Gibbs R.A."/>
            <person name="Weinstock G.M."/>
            <person name="Attaway T."/>
            <person name="Bell S."/>
            <person name="Buhay C.J."/>
            <person name="Chandrabose M.N."/>
            <person name="Chavez D."/>
            <person name="Clerk-Blankenburg K.P."/>
            <person name="Cree A."/>
            <person name="Dao M."/>
            <person name="Davis C."/>
            <person name="Chacko J."/>
            <person name="Dinh H."/>
            <person name="Dugan-Rocha S."/>
            <person name="Fowler G."/>
            <person name="Garner T.T."/>
            <person name="Garnes J."/>
            <person name="Gnirke A."/>
            <person name="Hawes A."/>
            <person name="Hernandez J."/>
            <person name="Hines S."/>
            <person name="Holder M."/>
            <person name="Hume J."/>
            <person name="Jhangiani S.N."/>
            <person name="Joshi V."/>
            <person name="Khan Z.M."/>
            <person name="Jackson L."/>
            <person name="Kovar C."/>
            <person name="Kowis A."/>
            <person name="Lee S."/>
            <person name="Lewis L.R."/>
            <person name="Margolis J."/>
            <person name="Morgan M."/>
            <person name="Nazareth L.V."/>
            <person name="Nguyen N."/>
            <person name="Okwuonu G."/>
            <person name="Parker D."/>
            <person name="Richards S."/>
            <person name="Ruiz S.J."/>
            <person name="Santibanez J."/>
            <person name="Savard J."/>
            <person name="Scherer S.E."/>
            <person name="Schneider B."/>
            <person name="Sodergren E."/>
            <person name="Tautz D."/>
            <person name="Vattahil S."/>
            <person name="Villasana D."/>
            <person name="White C.S."/>
            <person name="Wright R."/>
            <person name="Park Y."/>
            <person name="Beeman R.W."/>
            <person name="Lord J."/>
            <person name="Oppert B."/>
            <person name="Lorenzen M."/>
            <person name="Brown S."/>
            <person name="Wang L."/>
            <person name="Savard J."/>
            <person name="Tautz D."/>
            <person name="Richards S."/>
            <person name="Weinstock G."/>
            <person name="Gibbs R.A."/>
            <person name="Liu Y."/>
            <person name="Worley K."/>
            <person name="Weinstock G."/>
            <person name="Elsik C.G."/>
            <person name="Reese J.T."/>
            <person name="Elhaik E."/>
            <person name="Landan G."/>
            <person name="Graur D."/>
            <person name="Arensburger P."/>
            <person name="Atkinson P."/>
            <person name="Beeman R.W."/>
            <person name="Beidler J."/>
            <person name="Brown S.J."/>
            <person name="Demuth J.P."/>
            <person name="Drury D.W."/>
            <person name="Du Y.Z."/>
            <person name="Fujiwara H."/>
            <person name="Lorenzen M."/>
            <person name="Maselli V."/>
            <person name="Osanai M."/>
            <person name="Park Y."/>
            <person name="Robertson H.M."/>
            <person name="Tu Z."/>
            <person name="Wang J.J."/>
            <person name="Wang S."/>
            <person name="Richards S."/>
            <person name="Song H."/>
            <person name="Zhang L."/>
            <person name="Sodergren E."/>
            <person name="Werner D."/>
            <person name="Stanke M."/>
            <person name="Morgenstern B."/>
            <person name="Solovyev V."/>
            <person name="Kosarev P."/>
            <person name="Brown G."/>
            <person name="Chen H.C."/>
            <person name="Ermolaeva O."/>
            <person name="Hlavina W."/>
            <person name="Kapustin Y."/>
            <person name="Kiryutin B."/>
            <person name="Kitts P."/>
            <person name="Maglott D."/>
            <person name="Pruitt K."/>
            <person name="Sapojnikov V."/>
            <person name="Souvorov A."/>
            <person name="Mackey A.J."/>
            <person name="Waterhouse R.M."/>
            <person name="Wyder S."/>
            <person name="Zdobnov E.M."/>
            <person name="Zdobnov E.M."/>
            <person name="Wyder S."/>
            <person name="Kriventseva E.V."/>
            <person name="Kadowaki T."/>
            <person name="Bork P."/>
            <person name="Aranda M."/>
            <person name="Bao R."/>
            <person name="Beermann A."/>
            <person name="Berns N."/>
            <person name="Bolognesi R."/>
            <person name="Bonneton F."/>
            <person name="Bopp D."/>
            <person name="Brown S.J."/>
            <person name="Bucher G."/>
            <person name="Butts T."/>
            <person name="Chaumot A."/>
            <person name="Denell R.E."/>
            <person name="Ferrier D.E."/>
            <person name="Friedrich M."/>
            <person name="Gordon C.M."/>
            <person name="Jindra M."/>
            <person name="Klingler M."/>
            <person name="Lan Q."/>
            <person name="Lattorff H.M."/>
            <person name="Laudet V."/>
            <person name="von Levetsow C."/>
            <person name="Liu Z."/>
            <person name="Lutz R."/>
            <person name="Lynch J.A."/>
            <person name="da Fonseca R.N."/>
            <person name="Posnien N."/>
            <person name="Reuter R."/>
            <person name="Roth S."/>
            <person name="Savard J."/>
            <person name="Schinko J.B."/>
            <person name="Schmitt C."/>
            <person name="Schoppmeier M."/>
            <person name="Schroder R."/>
            <person name="Shippy T.D."/>
            <person name="Simonnet F."/>
            <person name="Marques-Souza H."/>
            <person name="Tautz D."/>
            <person name="Tomoyasu Y."/>
            <person name="Trauner J."/>
            <person name="Van der Zee M."/>
            <person name="Vervoort M."/>
            <person name="Wittkopp N."/>
            <person name="Wimmer E.A."/>
            <person name="Yang X."/>
            <person name="Jones A.K."/>
            <person name="Sattelle D.B."/>
            <person name="Ebert P.R."/>
            <person name="Nelson D."/>
            <person name="Scott J.G."/>
            <person name="Beeman R.W."/>
            <person name="Muthukrishnan S."/>
            <person name="Kramer K.J."/>
            <person name="Arakane Y."/>
            <person name="Beeman R.W."/>
            <person name="Zhu Q."/>
            <person name="Hogenkamp D."/>
            <person name="Dixit R."/>
            <person name="Oppert B."/>
            <person name="Jiang H."/>
            <person name="Zou Z."/>
            <person name="Marshall J."/>
            <person name="Elpidina E."/>
            <person name="Vinokurov K."/>
            <person name="Oppert C."/>
            <person name="Zou Z."/>
            <person name="Evans J."/>
            <person name="Lu Z."/>
            <person name="Zhao P."/>
            <person name="Sumathipala N."/>
            <person name="Altincicek B."/>
            <person name="Vilcinskas A."/>
            <person name="Williams M."/>
            <person name="Hultmark D."/>
            <person name="Hetru C."/>
            <person name="Jiang H."/>
            <person name="Grimmelikhuijzen C.J."/>
            <person name="Hauser F."/>
            <person name="Cazzamali G."/>
            <person name="Williamson M."/>
            <person name="Park Y."/>
            <person name="Li B."/>
            <person name="Tanaka Y."/>
            <person name="Predel R."/>
            <person name="Neupert S."/>
            <person name="Schachtner J."/>
            <person name="Verleyen P."/>
            <person name="Raible F."/>
            <person name="Bork P."/>
            <person name="Friedrich M."/>
            <person name="Walden K.K."/>
            <person name="Robertson H.M."/>
            <person name="Angeli S."/>
            <person name="Foret S."/>
            <person name="Bucher G."/>
            <person name="Schuetz S."/>
            <person name="Maleszka R."/>
            <person name="Wimmer E.A."/>
            <person name="Beeman R.W."/>
            <person name="Lorenzen M."/>
            <person name="Tomoyasu Y."/>
            <person name="Miller S.C."/>
            <person name="Grossmann D."/>
            <person name="Bucher G."/>
        </authorList>
    </citation>
    <scope>NUCLEOTIDE SEQUENCE [LARGE SCALE GENOMIC DNA]</scope>
    <source>
        <strain evidence="7 8">Georgia GA2</strain>
    </source>
</reference>
<keyword evidence="1 6" id="KW-0378">Hydrolase</keyword>
<name>D6WNX0_TRICA</name>
<organism evidence="7 8">
    <name type="scientific">Tribolium castaneum</name>
    <name type="common">Red flour beetle</name>
    <dbReference type="NCBI Taxonomy" id="7070"/>
    <lineage>
        <taxon>Eukaryota</taxon>
        <taxon>Metazoa</taxon>
        <taxon>Ecdysozoa</taxon>
        <taxon>Arthropoda</taxon>
        <taxon>Hexapoda</taxon>
        <taxon>Insecta</taxon>
        <taxon>Pterygota</taxon>
        <taxon>Neoptera</taxon>
        <taxon>Endopterygota</taxon>
        <taxon>Coleoptera</taxon>
        <taxon>Polyphaga</taxon>
        <taxon>Cucujiformia</taxon>
        <taxon>Tenebrionidae</taxon>
        <taxon>Tenebrionidae incertae sedis</taxon>
        <taxon>Tribolium</taxon>
    </lineage>
</organism>
<evidence type="ECO:0000256" key="1">
    <source>
        <dbReference type="ARBA" id="ARBA00022801"/>
    </source>
</evidence>
<evidence type="ECO:0000313" key="7">
    <source>
        <dbReference type="EMBL" id="EFA03197.1"/>
    </source>
</evidence>
<dbReference type="GO" id="GO:0016787">
    <property type="term" value="F:hydrolase activity"/>
    <property type="evidence" value="ECO:0007669"/>
    <property type="project" value="UniProtKB-KW"/>
</dbReference>
<dbReference type="STRING" id="7070.D6WNX0"/>
<evidence type="ECO:0000313" key="8">
    <source>
        <dbReference type="Proteomes" id="UP000007266"/>
    </source>
</evidence>
<accession>D6WNX0</accession>
<evidence type="ECO:0000256" key="6">
    <source>
        <dbReference type="RuleBase" id="RU365002"/>
    </source>
</evidence>
<protein>
    <recommendedName>
        <fullName evidence="3 6">Queuosine 5'-phosphate N-glycosylase/hydrolase</fullName>
        <ecNumber evidence="6">3.2.2.-</ecNumber>
    </recommendedName>
    <alternativeName>
        <fullName evidence="4 6">Queuosine-nucleotide N-glycosylase/hydrolase</fullName>
    </alternativeName>
</protein>
<dbReference type="FunCoup" id="D6WNX0">
    <property type="interactions" value="595"/>
</dbReference>
<comment type="similarity">
    <text evidence="2 6">Belongs to the QNG1 protein family.</text>
</comment>
<comment type="catalytic activity">
    <reaction evidence="5 6">
        <text>queuosine 5'-phosphate + H2O = queuine + D-ribose 5-phosphate</text>
        <dbReference type="Rhea" id="RHEA:75387"/>
        <dbReference type="ChEBI" id="CHEBI:15377"/>
        <dbReference type="ChEBI" id="CHEBI:17433"/>
        <dbReference type="ChEBI" id="CHEBI:78346"/>
        <dbReference type="ChEBI" id="CHEBI:194371"/>
    </reaction>
    <physiologicalReaction direction="left-to-right" evidence="5 6">
        <dbReference type="Rhea" id="RHEA:75388"/>
    </physiologicalReaction>
</comment>
<evidence type="ECO:0000256" key="5">
    <source>
        <dbReference type="ARBA" id="ARBA00048204"/>
    </source>
</evidence>
<proteinExistence type="inferred from homology"/>
<dbReference type="EC" id="3.2.2.-" evidence="6"/>
<dbReference type="KEGG" id="tca:663312"/>
<comment type="function">
    <text evidence="6">Catalyzes the hydrolysis of queuosine 5'-phosphate, releasing the nucleobase queuine (q). Is required for salvage of queuine from exogenous queuosine (Q) that is imported and then converted to queuosine 5'-phosphate intracellularly.</text>
</comment>
<gene>
    <name evidence="7" type="primary">AUGUSTUS-3.0.2_13117</name>
    <name evidence="7" type="ORF">TcasGA2_TC013117</name>
</gene>
<dbReference type="HOGENOM" id="CLU_036001_2_1_1"/>
<dbReference type="PhylomeDB" id="D6WNX0"/>